<protein>
    <submittedName>
        <fullName evidence="2">Uncharacterized protein</fullName>
    </submittedName>
</protein>
<dbReference type="EMBL" id="BGPR01026623">
    <property type="protein sequence ID" value="GBN96489.1"/>
    <property type="molecule type" value="Genomic_DNA"/>
</dbReference>
<gene>
    <name evidence="2" type="ORF">AVEN_38684_1</name>
</gene>
<feature type="region of interest" description="Disordered" evidence="1">
    <location>
        <begin position="1"/>
        <end position="24"/>
    </location>
</feature>
<dbReference type="Proteomes" id="UP000499080">
    <property type="component" value="Unassembled WGS sequence"/>
</dbReference>
<accession>A0A4Y2TAR2</accession>
<evidence type="ECO:0000313" key="2">
    <source>
        <dbReference type="EMBL" id="GBN96489.1"/>
    </source>
</evidence>
<dbReference type="AlphaFoldDB" id="A0A4Y2TAR2"/>
<proteinExistence type="predicted"/>
<reference evidence="2 3" key="1">
    <citation type="journal article" date="2019" name="Sci. Rep.">
        <title>Orb-weaving spider Araneus ventricosus genome elucidates the spidroin gene catalogue.</title>
        <authorList>
            <person name="Kono N."/>
            <person name="Nakamura H."/>
            <person name="Ohtoshi R."/>
            <person name="Moran D.A.P."/>
            <person name="Shinohara A."/>
            <person name="Yoshida Y."/>
            <person name="Fujiwara M."/>
            <person name="Mori M."/>
            <person name="Tomita M."/>
            <person name="Arakawa K."/>
        </authorList>
    </citation>
    <scope>NUCLEOTIDE SEQUENCE [LARGE SCALE GENOMIC DNA]</scope>
</reference>
<keyword evidence="3" id="KW-1185">Reference proteome</keyword>
<organism evidence="2 3">
    <name type="scientific">Araneus ventricosus</name>
    <name type="common">Orbweaver spider</name>
    <name type="synonym">Epeira ventricosa</name>
    <dbReference type="NCBI Taxonomy" id="182803"/>
    <lineage>
        <taxon>Eukaryota</taxon>
        <taxon>Metazoa</taxon>
        <taxon>Ecdysozoa</taxon>
        <taxon>Arthropoda</taxon>
        <taxon>Chelicerata</taxon>
        <taxon>Arachnida</taxon>
        <taxon>Araneae</taxon>
        <taxon>Araneomorphae</taxon>
        <taxon>Entelegynae</taxon>
        <taxon>Araneoidea</taxon>
        <taxon>Araneidae</taxon>
        <taxon>Araneus</taxon>
    </lineage>
</organism>
<comment type="caution">
    <text evidence="2">The sequence shown here is derived from an EMBL/GenBank/DDBJ whole genome shotgun (WGS) entry which is preliminary data.</text>
</comment>
<evidence type="ECO:0000256" key="1">
    <source>
        <dbReference type="SAM" id="MobiDB-lite"/>
    </source>
</evidence>
<evidence type="ECO:0000313" key="3">
    <source>
        <dbReference type="Proteomes" id="UP000499080"/>
    </source>
</evidence>
<name>A0A4Y2TAR2_ARAVE</name>
<sequence>MTRTTPELAPPLQTSTPHQREDGWPLRMNWRAACPISGGSSVESGFGPGALRPQSRDLNTRLQQPFGFWNSEDKNKVTNWFSPLSPIIFDGPFAYFSRSFQGPNETSSTFPGPSVRQI</sequence>